<dbReference type="EMBL" id="JALJYF010000001">
    <property type="protein sequence ID" value="MCP1727409.1"/>
    <property type="molecule type" value="Genomic_DNA"/>
</dbReference>
<keyword evidence="9 13" id="KW-1133">Transmembrane helix</keyword>
<accession>A0ABT1G7X8</accession>
<evidence type="ECO:0000256" key="8">
    <source>
        <dbReference type="ARBA" id="ARBA00022982"/>
    </source>
</evidence>
<feature type="transmembrane region" description="Helical" evidence="13">
    <location>
        <begin position="143"/>
        <end position="161"/>
    </location>
</feature>
<keyword evidence="8" id="KW-0249">Electron transport</keyword>
<feature type="domain" description="Cytochrome b561 bacterial/Ni-hydrogenase" evidence="14">
    <location>
        <begin position="9"/>
        <end position="176"/>
    </location>
</feature>
<feature type="transmembrane region" description="Helical" evidence="13">
    <location>
        <begin position="57"/>
        <end position="75"/>
    </location>
</feature>
<reference evidence="15 16" key="1">
    <citation type="submission" date="2022-03" db="EMBL/GenBank/DDBJ databases">
        <title>Genomic Encyclopedia of Type Strains, Phase III (KMG-III): the genomes of soil and plant-associated and newly described type strains.</title>
        <authorList>
            <person name="Whitman W."/>
        </authorList>
    </citation>
    <scope>NUCLEOTIDE SEQUENCE [LARGE SCALE GENOMIC DNA]</scope>
    <source>
        <strain evidence="15 16">BSker1</strain>
    </source>
</reference>
<dbReference type="SUPFAM" id="SSF81342">
    <property type="entry name" value="Transmembrane di-heme cytochromes"/>
    <property type="match status" value="1"/>
</dbReference>
<keyword evidence="11 13" id="KW-0472">Membrane</keyword>
<organism evidence="15 16">
    <name type="scientific">Natronospira proteinivora</name>
    <dbReference type="NCBI Taxonomy" id="1807133"/>
    <lineage>
        <taxon>Bacteria</taxon>
        <taxon>Pseudomonadati</taxon>
        <taxon>Pseudomonadota</taxon>
        <taxon>Gammaproteobacteria</taxon>
        <taxon>Natronospirales</taxon>
        <taxon>Natronospiraceae</taxon>
        <taxon>Natronospira</taxon>
    </lineage>
</organism>
<comment type="similarity">
    <text evidence="12">Belongs to the cytochrome b561 family.</text>
</comment>
<gene>
    <name evidence="15" type="ORF">J2T60_001374</name>
</gene>
<evidence type="ECO:0000256" key="6">
    <source>
        <dbReference type="ARBA" id="ARBA00022692"/>
    </source>
</evidence>
<evidence type="ECO:0000256" key="4">
    <source>
        <dbReference type="ARBA" id="ARBA00022475"/>
    </source>
</evidence>
<evidence type="ECO:0000256" key="9">
    <source>
        <dbReference type="ARBA" id="ARBA00022989"/>
    </source>
</evidence>
<keyword evidence="3" id="KW-0813">Transport</keyword>
<sequence length="176" mass="20226">MQTWDNTERYGTVSRVLHWGMGLVILWQLLTVLARVFFDDESALYGFFWGTHRETGLLIFLLVLLRGVWALANLSRRPPSVSLPAKLGHITLYLLMIVIPFLALLRQYGSGRAFEPFGIPLFPGFEGDSIDWMMAPATLFHSWAGYLLFSLIIGHAAMAIWRRRDPEKQDVLSRMW</sequence>
<dbReference type="RefSeq" id="WP_253447297.1">
    <property type="nucleotide sequence ID" value="NZ_JALJYF010000001.1"/>
</dbReference>
<keyword evidence="6 13" id="KW-0812">Transmembrane</keyword>
<evidence type="ECO:0000256" key="7">
    <source>
        <dbReference type="ARBA" id="ARBA00022723"/>
    </source>
</evidence>
<evidence type="ECO:0000313" key="16">
    <source>
        <dbReference type="Proteomes" id="UP001523550"/>
    </source>
</evidence>
<comment type="caution">
    <text evidence="15">The sequence shown here is derived from an EMBL/GenBank/DDBJ whole genome shotgun (WGS) entry which is preliminary data.</text>
</comment>
<evidence type="ECO:0000313" key="15">
    <source>
        <dbReference type="EMBL" id="MCP1727409.1"/>
    </source>
</evidence>
<feature type="transmembrane region" description="Helical" evidence="13">
    <location>
        <begin position="16"/>
        <end position="37"/>
    </location>
</feature>
<evidence type="ECO:0000256" key="11">
    <source>
        <dbReference type="ARBA" id="ARBA00023136"/>
    </source>
</evidence>
<name>A0ABT1G7X8_9GAMM</name>
<proteinExistence type="inferred from homology"/>
<dbReference type="Pfam" id="PF01292">
    <property type="entry name" value="Ni_hydr_CYTB"/>
    <property type="match status" value="1"/>
</dbReference>
<evidence type="ECO:0000256" key="13">
    <source>
        <dbReference type="SAM" id="Phobius"/>
    </source>
</evidence>
<evidence type="ECO:0000256" key="12">
    <source>
        <dbReference type="ARBA" id="ARBA00037975"/>
    </source>
</evidence>
<keyword evidence="16" id="KW-1185">Reference proteome</keyword>
<dbReference type="InterPro" id="IPR011577">
    <property type="entry name" value="Cyt_b561_bac/Ni-Hgenase"/>
</dbReference>
<dbReference type="PANTHER" id="PTHR30529">
    <property type="entry name" value="CYTOCHROME B561"/>
    <property type="match status" value="1"/>
</dbReference>
<evidence type="ECO:0000256" key="2">
    <source>
        <dbReference type="ARBA" id="ARBA00004651"/>
    </source>
</evidence>
<evidence type="ECO:0000256" key="1">
    <source>
        <dbReference type="ARBA" id="ARBA00001970"/>
    </source>
</evidence>
<comment type="subcellular location">
    <subcellularLocation>
        <location evidence="2">Cell membrane</location>
        <topology evidence="2">Multi-pass membrane protein</topology>
    </subcellularLocation>
</comment>
<keyword evidence="4" id="KW-1003">Cell membrane</keyword>
<dbReference type="PANTHER" id="PTHR30529:SF1">
    <property type="entry name" value="CYTOCHROME B561 HOMOLOG 2"/>
    <property type="match status" value="1"/>
</dbReference>
<protein>
    <submittedName>
        <fullName evidence="15">Cytochrome b561</fullName>
    </submittedName>
</protein>
<feature type="transmembrane region" description="Helical" evidence="13">
    <location>
        <begin position="87"/>
        <end position="105"/>
    </location>
</feature>
<evidence type="ECO:0000256" key="5">
    <source>
        <dbReference type="ARBA" id="ARBA00022617"/>
    </source>
</evidence>
<dbReference type="InterPro" id="IPR052168">
    <property type="entry name" value="Cytochrome_b561_oxidase"/>
</dbReference>
<evidence type="ECO:0000256" key="10">
    <source>
        <dbReference type="ARBA" id="ARBA00023004"/>
    </source>
</evidence>
<evidence type="ECO:0000256" key="3">
    <source>
        <dbReference type="ARBA" id="ARBA00022448"/>
    </source>
</evidence>
<keyword evidence="7" id="KW-0479">Metal-binding</keyword>
<evidence type="ECO:0000259" key="14">
    <source>
        <dbReference type="Pfam" id="PF01292"/>
    </source>
</evidence>
<keyword evidence="5" id="KW-0349">Heme</keyword>
<dbReference type="Proteomes" id="UP001523550">
    <property type="component" value="Unassembled WGS sequence"/>
</dbReference>
<dbReference type="InterPro" id="IPR016174">
    <property type="entry name" value="Di-haem_cyt_TM"/>
</dbReference>
<comment type="cofactor">
    <cofactor evidence="1">
        <name>heme b</name>
        <dbReference type="ChEBI" id="CHEBI:60344"/>
    </cofactor>
</comment>
<keyword evidence="10" id="KW-0408">Iron</keyword>